<feature type="compositionally biased region" description="Low complexity" evidence="1">
    <location>
        <begin position="129"/>
        <end position="165"/>
    </location>
</feature>
<accession>A0A9W7KYM0</accession>
<dbReference type="AlphaFoldDB" id="A0A9W7KYM0"/>
<feature type="domain" description="WRKY19-like zinc finger" evidence="2">
    <location>
        <begin position="198"/>
        <end position="219"/>
    </location>
</feature>
<evidence type="ECO:0000313" key="4">
    <source>
        <dbReference type="Proteomes" id="UP001165122"/>
    </source>
</evidence>
<proteinExistence type="predicted"/>
<gene>
    <name evidence="3" type="ORF">TrLO_g6301</name>
</gene>
<feature type="compositionally biased region" description="Basic residues" evidence="1">
    <location>
        <begin position="166"/>
        <end position="180"/>
    </location>
</feature>
<name>A0A9W7KYM0_9STRA</name>
<dbReference type="Pfam" id="PF24906">
    <property type="entry name" value="Zf_WRKY19"/>
    <property type="match status" value="1"/>
</dbReference>
<reference evidence="4" key="1">
    <citation type="journal article" date="2023" name="Commun. Biol.">
        <title>Genome analysis of Parmales, the sister group of diatoms, reveals the evolutionary specialization of diatoms from phago-mixotrophs to photoautotrophs.</title>
        <authorList>
            <person name="Ban H."/>
            <person name="Sato S."/>
            <person name="Yoshikawa S."/>
            <person name="Yamada K."/>
            <person name="Nakamura Y."/>
            <person name="Ichinomiya M."/>
            <person name="Sato N."/>
            <person name="Blanc-Mathieu R."/>
            <person name="Endo H."/>
            <person name="Kuwata A."/>
            <person name="Ogata H."/>
        </authorList>
    </citation>
    <scope>NUCLEOTIDE SEQUENCE [LARGE SCALE GENOMIC DNA]</scope>
    <source>
        <strain evidence="4">NIES 3700</strain>
    </source>
</reference>
<protein>
    <recommendedName>
        <fullName evidence="2">WRKY19-like zinc finger domain-containing protein</fullName>
    </recommendedName>
</protein>
<evidence type="ECO:0000313" key="3">
    <source>
        <dbReference type="EMBL" id="GMI16653.1"/>
    </source>
</evidence>
<evidence type="ECO:0000259" key="2">
    <source>
        <dbReference type="Pfam" id="PF24906"/>
    </source>
</evidence>
<evidence type="ECO:0000256" key="1">
    <source>
        <dbReference type="SAM" id="MobiDB-lite"/>
    </source>
</evidence>
<dbReference type="OrthoDB" id="47862at2759"/>
<dbReference type="EMBL" id="BRXW01000258">
    <property type="protein sequence ID" value="GMI16653.1"/>
    <property type="molecule type" value="Genomic_DNA"/>
</dbReference>
<dbReference type="PANTHER" id="PTHR31827">
    <property type="entry name" value="EMB|CAB89363.1"/>
    <property type="match status" value="1"/>
</dbReference>
<organism evidence="3 4">
    <name type="scientific">Triparma laevis f. longispina</name>
    <dbReference type="NCBI Taxonomy" id="1714387"/>
    <lineage>
        <taxon>Eukaryota</taxon>
        <taxon>Sar</taxon>
        <taxon>Stramenopiles</taxon>
        <taxon>Ochrophyta</taxon>
        <taxon>Bolidophyceae</taxon>
        <taxon>Parmales</taxon>
        <taxon>Triparmaceae</taxon>
        <taxon>Triparma</taxon>
    </lineage>
</organism>
<feature type="region of interest" description="Disordered" evidence="1">
    <location>
        <begin position="118"/>
        <end position="185"/>
    </location>
</feature>
<dbReference type="InterPro" id="IPR056866">
    <property type="entry name" value="Znf_WRKY19"/>
</dbReference>
<sequence>MNQHPVRERTSASDYKMLLDGISGEIEEFHDSTPHGSRGVTPNFMLHPPLVPDGGGQAGAMLAKGVLAGGANVAGRVVPATSFMRIEGQEKQQPQVPNTIANLNNAILLCRPVAVTPAHAPLKPPHPSTPTTTPSRSSTRKSSSFSSSSSSSSSSTSQSPPSSSTPKKRSNRPLCRKKGCPSKSVQGGLCIKHGAKRKRCKSEGCTKTIKKGGFCSKHGTPRPKCSTVDCPKIAVVKNLHCHKCSLKVKKKTQTKATPPVNHDLSLKLPPPISSHTRGLSIFNDTDIVEQIVEGLIN</sequence>
<comment type="caution">
    <text evidence="3">The sequence shown here is derived from an EMBL/GenBank/DDBJ whole genome shotgun (WGS) entry which is preliminary data.</text>
</comment>
<keyword evidence="4" id="KW-1185">Reference proteome</keyword>
<dbReference type="PANTHER" id="PTHR31827:SF1">
    <property type="entry name" value="EMB|CAB89363.1"/>
    <property type="match status" value="1"/>
</dbReference>
<dbReference type="Proteomes" id="UP001165122">
    <property type="component" value="Unassembled WGS sequence"/>
</dbReference>